<evidence type="ECO:0000256" key="1">
    <source>
        <dbReference type="ARBA" id="ARBA00003726"/>
    </source>
</evidence>
<comment type="similarity">
    <text evidence="3 8">Belongs to the class-I DAHP synthase family.</text>
</comment>
<evidence type="ECO:0000313" key="11">
    <source>
        <dbReference type="Proteomes" id="UP000184123"/>
    </source>
</evidence>
<comment type="function">
    <text evidence="1 8">Stereospecific condensation of phosphoenolpyruvate (PEP) and D-erythrose-4-phosphate (E4P) giving rise to 3-deoxy-D-arabino-heptulosonate-7-phosphate (DAHP).</text>
</comment>
<evidence type="ECO:0000259" key="9">
    <source>
        <dbReference type="Pfam" id="PF00793"/>
    </source>
</evidence>
<dbReference type="PANTHER" id="PTHR21225">
    <property type="entry name" value="PHOSPHO-2-DEHYDRO-3-DEOXYHEPTONATE ALDOLASE DAHP SYNTHETASE"/>
    <property type="match status" value="1"/>
</dbReference>
<dbReference type="EMBL" id="FRCA01000001">
    <property type="protein sequence ID" value="SHL38469.1"/>
    <property type="molecule type" value="Genomic_DNA"/>
</dbReference>
<comment type="pathway">
    <text evidence="2 8">Metabolic intermediate biosynthesis; chorismate biosynthesis; chorismate from D-erythrose 4-phosphate and phosphoenolpyruvate: step 1/7.</text>
</comment>
<reference evidence="10 11" key="1">
    <citation type="submission" date="2016-11" db="EMBL/GenBank/DDBJ databases">
        <authorList>
            <person name="Jaros S."/>
            <person name="Januszkiewicz K."/>
            <person name="Wedrychowicz H."/>
        </authorList>
    </citation>
    <scope>NUCLEOTIDE SEQUENCE [LARGE SCALE GENOMIC DNA]</scope>
    <source>
        <strain evidence="10 11">DSM 4740</strain>
    </source>
</reference>
<dbReference type="AlphaFoldDB" id="A0A1M7A794"/>
<dbReference type="STRING" id="44933.SAMN05660971_00386"/>
<keyword evidence="6 8" id="KW-0057">Aromatic amino acid biosynthesis</keyword>
<comment type="catalytic activity">
    <reaction evidence="7 8">
        <text>D-erythrose 4-phosphate + phosphoenolpyruvate + H2O = 7-phospho-2-dehydro-3-deoxy-D-arabino-heptonate + phosphate</text>
        <dbReference type="Rhea" id="RHEA:14717"/>
        <dbReference type="ChEBI" id="CHEBI:15377"/>
        <dbReference type="ChEBI" id="CHEBI:16897"/>
        <dbReference type="ChEBI" id="CHEBI:43474"/>
        <dbReference type="ChEBI" id="CHEBI:58394"/>
        <dbReference type="ChEBI" id="CHEBI:58702"/>
        <dbReference type="EC" id="2.5.1.54"/>
    </reaction>
</comment>
<dbReference type="GO" id="GO:0009423">
    <property type="term" value="P:chorismate biosynthetic process"/>
    <property type="evidence" value="ECO:0007669"/>
    <property type="project" value="UniProtKB-UniPathway"/>
</dbReference>
<evidence type="ECO:0000313" key="10">
    <source>
        <dbReference type="EMBL" id="SHL38469.1"/>
    </source>
</evidence>
<dbReference type="Gene3D" id="3.20.20.70">
    <property type="entry name" value="Aldolase class I"/>
    <property type="match status" value="1"/>
</dbReference>
<dbReference type="GO" id="GO:0009073">
    <property type="term" value="P:aromatic amino acid family biosynthetic process"/>
    <property type="evidence" value="ECO:0007669"/>
    <property type="project" value="UniProtKB-KW"/>
</dbReference>
<gene>
    <name evidence="10" type="ORF">SAMN05660971_00386</name>
</gene>
<dbReference type="PANTHER" id="PTHR21225:SF10">
    <property type="entry name" value="PHOSPHO-2-DEHYDRO-3-DEOXYHEPTONATE ALDOLASE, TYR-SENSITIVE"/>
    <property type="match status" value="1"/>
</dbReference>
<keyword evidence="4 8" id="KW-0028">Amino-acid biosynthesis</keyword>
<dbReference type="UniPathway" id="UPA00053">
    <property type="reaction ID" value="UER00084"/>
</dbReference>
<dbReference type="GO" id="GO:0042802">
    <property type="term" value="F:identical protein binding"/>
    <property type="evidence" value="ECO:0007669"/>
    <property type="project" value="UniProtKB-ARBA"/>
</dbReference>
<dbReference type="SUPFAM" id="SSF51569">
    <property type="entry name" value="Aldolase"/>
    <property type="match status" value="1"/>
</dbReference>
<evidence type="ECO:0000256" key="7">
    <source>
        <dbReference type="ARBA" id="ARBA00047508"/>
    </source>
</evidence>
<keyword evidence="5 8" id="KW-0808">Transferase</keyword>
<evidence type="ECO:0000256" key="8">
    <source>
        <dbReference type="PIRNR" id="PIRNR001361"/>
    </source>
</evidence>
<accession>A0A1M7A794</accession>
<dbReference type="Pfam" id="PF00793">
    <property type="entry name" value="DAHP_synth_1"/>
    <property type="match status" value="1"/>
</dbReference>
<dbReference type="InterPro" id="IPR013785">
    <property type="entry name" value="Aldolase_TIM"/>
</dbReference>
<protein>
    <recommendedName>
        <fullName evidence="8">Phospho-2-dehydro-3-deoxyheptonate aldolase</fullName>
        <ecNumber evidence="8">2.5.1.54</ecNumber>
    </recommendedName>
</protein>
<dbReference type="GO" id="GO:0005737">
    <property type="term" value="C:cytoplasm"/>
    <property type="evidence" value="ECO:0007669"/>
    <property type="project" value="TreeGrafter"/>
</dbReference>
<dbReference type="PIRSF" id="PIRSF001361">
    <property type="entry name" value="DAHP_synthase"/>
    <property type="match status" value="1"/>
</dbReference>
<evidence type="ECO:0000256" key="5">
    <source>
        <dbReference type="ARBA" id="ARBA00022679"/>
    </source>
</evidence>
<dbReference type="NCBIfam" id="TIGR00034">
    <property type="entry name" value="aroFGH"/>
    <property type="match status" value="1"/>
</dbReference>
<dbReference type="Proteomes" id="UP000184123">
    <property type="component" value="Unassembled WGS sequence"/>
</dbReference>
<evidence type="ECO:0000256" key="2">
    <source>
        <dbReference type="ARBA" id="ARBA00004688"/>
    </source>
</evidence>
<dbReference type="FunFam" id="3.20.20.70:FF:000005">
    <property type="entry name" value="Phospho-2-dehydro-3-deoxyheptonate aldolase"/>
    <property type="match status" value="1"/>
</dbReference>
<dbReference type="GO" id="GO:0003849">
    <property type="term" value="F:3-deoxy-7-phosphoheptulonate synthase activity"/>
    <property type="evidence" value="ECO:0007669"/>
    <property type="project" value="UniProtKB-EC"/>
</dbReference>
<dbReference type="NCBIfam" id="NF009395">
    <property type="entry name" value="PRK12755.1"/>
    <property type="match status" value="1"/>
</dbReference>
<feature type="domain" description="DAHP synthetase I/KDSA" evidence="9">
    <location>
        <begin position="59"/>
        <end position="354"/>
    </location>
</feature>
<evidence type="ECO:0000256" key="6">
    <source>
        <dbReference type="ARBA" id="ARBA00023141"/>
    </source>
</evidence>
<dbReference type="EC" id="2.5.1.54" evidence="8"/>
<dbReference type="InterPro" id="IPR006219">
    <property type="entry name" value="DAHP_synth_1"/>
</dbReference>
<name>A0A1M7A794_9GAMM</name>
<proteinExistence type="inferred from homology"/>
<evidence type="ECO:0000256" key="3">
    <source>
        <dbReference type="ARBA" id="ARBA00007985"/>
    </source>
</evidence>
<organism evidence="10 11">
    <name type="scientific">Halomonas cupida</name>
    <dbReference type="NCBI Taxonomy" id="44933"/>
    <lineage>
        <taxon>Bacteria</taxon>
        <taxon>Pseudomonadati</taxon>
        <taxon>Pseudomonadota</taxon>
        <taxon>Gammaproteobacteria</taxon>
        <taxon>Oceanospirillales</taxon>
        <taxon>Halomonadaceae</taxon>
        <taxon>Halomonas</taxon>
    </lineage>
</organism>
<sequence length="371" mass="40583">MRLPALTRYTQVALMSDQQVNNLNVLSQDVLVTPEQLKQEVPLTAEAEATVLEGRSTIQNILDGKDPRLLMVVGPCSIHDVDAALDYARRLRRLADEVKDTLYIVMRVYFEKPRTTVGWKGLINDPHLNGSFQIEEGLHIARRLLVELSELGLPLATEALDPISPQYLQDCISWSAIGARTTESQTHREMSSGLSGPVGFKNGTDGSLDVAVNALQSVAHPHNFLGIDQKGQVAIIRTRGNAYAHVVLRGGNGKPNYDSVSVALAEQELKKAGIKPNIMIDCSHANSNKDAALQPLVLENVTHQILDGNRSIIGLMVESNIGWGSQKILDDHSQMAYGVSVTDACIDWDTTVEALRSMNQRLGPALSQRLS</sequence>
<dbReference type="GO" id="GO:0008652">
    <property type="term" value="P:amino acid biosynthetic process"/>
    <property type="evidence" value="ECO:0007669"/>
    <property type="project" value="UniProtKB-KW"/>
</dbReference>
<evidence type="ECO:0000256" key="4">
    <source>
        <dbReference type="ARBA" id="ARBA00022605"/>
    </source>
</evidence>
<dbReference type="InterPro" id="IPR006218">
    <property type="entry name" value="DAHP1/KDSA"/>
</dbReference>